<keyword evidence="7" id="KW-0812">Transmembrane</keyword>
<keyword evidence="1 6" id="KW-0479">Metal-binding</keyword>
<dbReference type="Gene3D" id="2.10.230.10">
    <property type="entry name" value="Heat shock protein DnaJ, cysteine-rich domain"/>
    <property type="match status" value="1"/>
</dbReference>
<dbReference type="Pfam" id="PF00684">
    <property type="entry name" value="DnaJ_CXXCXGXG"/>
    <property type="match status" value="1"/>
</dbReference>
<dbReference type="PROSITE" id="PS00636">
    <property type="entry name" value="DNAJ_1"/>
    <property type="match status" value="1"/>
</dbReference>
<dbReference type="Gene3D" id="2.60.260.20">
    <property type="entry name" value="Urease metallochaperone UreE, N-terminal domain"/>
    <property type="match status" value="2"/>
</dbReference>
<dbReference type="InterPro" id="IPR036869">
    <property type="entry name" value="J_dom_sf"/>
</dbReference>
<dbReference type="Pfam" id="PF00226">
    <property type="entry name" value="DnaJ"/>
    <property type="match status" value="1"/>
</dbReference>
<keyword evidence="7" id="KW-0472">Membrane</keyword>
<comment type="caution">
    <text evidence="10">The sequence shown here is derived from an EMBL/GenBank/DDBJ whole genome shotgun (WGS) entry which is preliminary data.</text>
</comment>
<dbReference type="CDD" id="cd06257">
    <property type="entry name" value="DnaJ"/>
    <property type="match status" value="1"/>
</dbReference>
<sequence length="531" mass="58586">MNSVANYSCGHLVSLNLLPSWTRKAYFSNERSFLCGEKRIDGHPCFASFRAKRNPCCVIRASKSDYYATLNVSRNATLQEIKASYRKLAREYHPDMNKSPGAEEKFKEIGAAYEVLSDNEKRSLYDRFGEAGLQGENGGPGFSAEGVDPFEVFDQYFGEASGIFSGRGEFGDSGFKFRNKHKQNLDIWYNLHLSFEESIFGGKRDIEVNHFETCNKCNGTGAKSSNSIKSCVECGGKGGVMRAQRTPFGVVSQVSTCSRCDGEGKIITESCRNCNGQGRVQSKQSIKIDIPPGVNNGVTVQVQGGGNYDKKRGTVGDLYLSFQVKEKPGVRREGLNLFSKISIDYTEAIIGSVLKVETVEGLKDLHIPPGTQPGETLKLHSLGVPDMKRPSERGDHHFIVNVEIPKLISGRERILVEELASLRAAKNKKRTTRNHVSSERAGKAASFWSSIKNFLWRSRSQSRFASTSVAVPSPFLMGNAPAGGSLVFSIMTSFIITCILSLISGFTSRKMLKQSNIRSPSHRSMQKKVSD</sequence>
<evidence type="ECO:0008006" key="12">
    <source>
        <dbReference type="Google" id="ProtNLM"/>
    </source>
</evidence>
<keyword evidence="7" id="KW-1133">Transmembrane helix</keyword>
<dbReference type="CDD" id="cd10747">
    <property type="entry name" value="DnaJ_C"/>
    <property type="match status" value="1"/>
</dbReference>
<dbReference type="GO" id="GO:0009408">
    <property type="term" value="P:response to heat"/>
    <property type="evidence" value="ECO:0007669"/>
    <property type="project" value="InterPro"/>
</dbReference>
<keyword evidence="2" id="KW-0677">Repeat</keyword>
<dbReference type="InterPro" id="IPR018253">
    <property type="entry name" value="DnaJ_domain_CS"/>
</dbReference>
<dbReference type="PANTHER" id="PTHR43096">
    <property type="entry name" value="DNAJ HOMOLOG 1, MITOCHONDRIAL-RELATED"/>
    <property type="match status" value="1"/>
</dbReference>
<dbReference type="InterPro" id="IPR036410">
    <property type="entry name" value="HSP_DnaJ_Cys-rich_dom_sf"/>
</dbReference>
<evidence type="ECO:0000256" key="4">
    <source>
        <dbReference type="ARBA" id="ARBA00022833"/>
    </source>
</evidence>
<dbReference type="Gene3D" id="1.10.287.110">
    <property type="entry name" value="DnaJ domain"/>
    <property type="match status" value="1"/>
</dbReference>
<dbReference type="EMBL" id="JAINDJ010000003">
    <property type="protein sequence ID" value="KAG9454725.1"/>
    <property type="molecule type" value="Genomic_DNA"/>
</dbReference>
<name>A0AAV7F0T3_ARIFI</name>
<dbReference type="AlphaFoldDB" id="A0AAV7F0T3"/>
<evidence type="ECO:0000259" key="8">
    <source>
        <dbReference type="PROSITE" id="PS50076"/>
    </source>
</evidence>
<evidence type="ECO:0000259" key="9">
    <source>
        <dbReference type="PROSITE" id="PS51188"/>
    </source>
</evidence>
<accession>A0AAV7F0T3</accession>
<dbReference type="InterPro" id="IPR001305">
    <property type="entry name" value="HSP_DnaJ_Cys-rich_dom"/>
</dbReference>
<dbReference type="SMART" id="SM00271">
    <property type="entry name" value="DnaJ"/>
    <property type="match status" value="1"/>
</dbReference>
<gene>
    <name evidence="10" type="ORF">H6P81_007629</name>
</gene>
<feature type="zinc finger region" description="CR-type" evidence="6">
    <location>
        <begin position="201"/>
        <end position="283"/>
    </location>
</feature>
<keyword evidence="5" id="KW-0143">Chaperone</keyword>
<evidence type="ECO:0000256" key="6">
    <source>
        <dbReference type="PROSITE-ProRule" id="PRU00546"/>
    </source>
</evidence>
<evidence type="ECO:0000256" key="1">
    <source>
        <dbReference type="ARBA" id="ARBA00022723"/>
    </source>
</evidence>
<dbReference type="FunFam" id="1.10.287.110:FF:000037">
    <property type="entry name" value="Chaperone protein dnaJ A6 chloroplastic"/>
    <property type="match status" value="1"/>
</dbReference>
<dbReference type="SUPFAM" id="SSF57938">
    <property type="entry name" value="DnaJ/Hsp40 cysteine-rich domain"/>
    <property type="match status" value="1"/>
</dbReference>
<dbReference type="NCBIfam" id="TIGR02349">
    <property type="entry name" value="DnaJ_bact"/>
    <property type="match status" value="1"/>
</dbReference>
<dbReference type="CDD" id="cd10719">
    <property type="entry name" value="DnaJ_zf"/>
    <property type="match status" value="1"/>
</dbReference>
<reference evidence="10 11" key="1">
    <citation type="submission" date="2021-07" db="EMBL/GenBank/DDBJ databases">
        <title>The Aristolochia fimbriata genome: insights into angiosperm evolution, floral development and chemical biosynthesis.</title>
        <authorList>
            <person name="Jiao Y."/>
        </authorList>
    </citation>
    <scope>NUCLEOTIDE SEQUENCE [LARGE SCALE GENOMIC DNA]</scope>
    <source>
        <strain evidence="10">IBCAS-2021</strain>
        <tissue evidence="10">Leaf</tissue>
    </source>
</reference>
<dbReference type="InterPro" id="IPR008971">
    <property type="entry name" value="HSP40/DnaJ_pept-bd"/>
</dbReference>
<protein>
    <recommendedName>
        <fullName evidence="12">Chaperone protein DnaJ</fullName>
    </recommendedName>
</protein>
<proteinExistence type="inferred from homology"/>
<feature type="domain" description="CR-type" evidence="9">
    <location>
        <begin position="201"/>
        <end position="283"/>
    </location>
</feature>
<evidence type="ECO:0000256" key="5">
    <source>
        <dbReference type="ARBA" id="ARBA00023186"/>
    </source>
</evidence>
<dbReference type="SUPFAM" id="SSF49493">
    <property type="entry name" value="HSP40/DnaJ peptide-binding domain"/>
    <property type="match status" value="2"/>
</dbReference>
<dbReference type="GO" id="GO:0008270">
    <property type="term" value="F:zinc ion binding"/>
    <property type="evidence" value="ECO:0007669"/>
    <property type="project" value="UniProtKB-KW"/>
</dbReference>
<dbReference type="GO" id="GO:0009535">
    <property type="term" value="C:chloroplast thylakoid membrane"/>
    <property type="evidence" value="ECO:0007669"/>
    <property type="project" value="TreeGrafter"/>
</dbReference>
<feature type="transmembrane region" description="Helical" evidence="7">
    <location>
        <begin position="486"/>
        <end position="506"/>
    </location>
</feature>
<keyword evidence="4 6" id="KW-0862">Zinc</keyword>
<dbReference type="InterPro" id="IPR002939">
    <property type="entry name" value="DnaJ_C"/>
</dbReference>
<dbReference type="HAMAP" id="MF_01152">
    <property type="entry name" value="DnaJ"/>
    <property type="match status" value="1"/>
</dbReference>
<dbReference type="Proteomes" id="UP000825729">
    <property type="component" value="Unassembled WGS sequence"/>
</dbReference>
<organism evidence="10 11">
    <name type="scientific">Aristolochia fimbriata</name>
    <name type="common">White veined hardy Dutchman's pipe vine</name>
    <dbReference type="NCBI Taxonomy" id="158543"/>
    <lineage>
        <taxon>Eukaryota</taxon>
        <taxon>Viridiplantae</taxon>
        <taxon>Streptophyta</taxon>
        <taxon>Embryophyta</taxon>
        <taxon>Tracheophyta</taxon>
        <taxon>Spermatophyta</taxon>
        <taxon>Magnoliopsida</taxon>
        <taxon>Magnoliidae</taxon>
        <taxon>Piperales</taxon>
        <taxon>Aristolochiaceae</taxon>
        <taxon>Aristolochia</taxon>
    </lineage>
</organism>
<dbReference type="InterPro" id="IPR001623">
    <property type="entry name" value="DnaJ_domain"/>
</dbReference>
<dbReference type="Pfam" id="PF01556">
    <property type="entry name" value="DnaJ_C"/>
    <property type="match status" value="1"/>
</dbReference>
<dbReference type="FunFam" id="2.10.230.10:FF:000002">
    <property type="entry name" value="Molecular chaperone DnaJ"/>
    <property type="match status" value="1"/>
</dbReference>
<evidence type="ECO:0000313" key="11">
    <source>
        <dbReference type="Proteomes" id="UP000825729"/>
    </source>
</evidence>
<dbReference type="InterPro" id="IPR012724">
    <property type="entry name" value="DnaJ"/>
</dbReference>
<dbReference type="SUPFAM" id="SSF46565">
    <property type="entry name" value="Chaperone J-domain"/>
    <property type="match status" value="1"/>
</dbReference>
<feature type="domain" description="J" evidence="8">
    <location>
        <begin position="65"/>
        <end position="129"/>
    </location>
</feature>
<keyword evidence="3 6" id="KW-0863">Zinc-finger</keyword>
<dbReference type="GO" id="GO:0031072">
    <property type="term" value="F:heat shock protein binding"/>
    <property type="evidence" value="ECO:0007669"/>
    <property type="project" value="InterPro"/>
</dbReference>
<dbReference type="PANTHER" id="PTHR43096:SF26">
    <property type="entry name" value="CR-TYPE DOMAIN-CONTAINING PROTEIN"/>
    <property type="match status" value="1"/>
</dbReference>
<keyword evidence="11" id="KW-1185">Reference proteome</keyword>
<evidence type="ECO:0000256" key="7">
    <source>
        <dbReference type="SAM" id="Phobius"/>
    </source>
</evidence>
<evidence type="ECO:0000313" key="10">
    <source>
        <dbReference type="EMBL" id="KAG9454725.1"/>
    </source>
</evidence>
<evidence type="ECO:0000256" key="3">
    <source>
        <dbReference type="ARBA" id="ARBA00022771"/>
    </source>
</evidence>
<dbReference type="PROSITE" id="PS51188">
    <property type="entry name" value="ZF_CR"/>
    <property type="match status" value="1"/>
</dbReference>
<dbReference type="GO" id="GO:0051082">
    <property type="term" value="F:unfolded protein binding"/>
    <property type="evidence" value="ECO:0007669"/>
    <property type="project" value="InterPro"/>
</dbReference>
<dbReference type="GO" id="GO:0042026">
    <property type="term" value="P:protein refolding"/>
    <property type="evidence" value="ECO:0007669"/>
    <property type="project" value="TreeGrafter"/>
</dbReference>
<dbReference type="GO" id="GO:0005524">
    <property type="term" value="F:ATP binding"/>
    <property type="evidence" value="ECO:0007669"/>
    <property type="project" value="InterPro"/>
</dbReference>
<evidence type="ECO:0000256" key="2">
    <source>
        <dbReference type="ARBA" id="ARBA00022737"/>
    </source>
</evidence>
<dbReference type="PRINTS" id="PR00625">
    <property type="entry name" value="JDOMAIN"/>
</dbReference>
<dbReference type="PROSITE" id="PS50076">
    <property type="entry name" value="DNAJ_2"/>
    <property type="match status" value="1"/>
</dbReference>